<proteinExistence type="predicted"/>
<evidence type="ECO:0000313" key="2">
    <source>
        <dbReference type="EMBL" id="GFQ93269.1"/>
    </source>
</evidence>
<dbReference type="EMBL" id="BMAO01004233">
    <property type="protein sequence ID" value="GFQ93269.1"/>
    <property type="molecule type" value="Genomic_DNA"/>
</dbReference>
<dbReference type="Proteomes" id="UP000887116">
    <property type="component" value="Unassembled WGS sequence"/>
</dbReference>
<keyword evidence="1" id="KW-0732">Signal</keyword>
<feature type="chain" id="PRO_5036485246" evidence="1">
    <location>
        <begin position="20"/>
        <end position="287"/>
    </location>
</feature>
<dbReference type="OrthoDB" id="6428467at2759"/>
<reference evidence="2" key="1">
    <citation type="submission" date="2020-07" db="EMBL/GenBank/DDBJ databases">
        <title>Multicomponent nature underlies the extraordinary mechanical properties of spider dragline silk.</title>
        <authorList>
            <person name="Kono N."/>
            <person name="Nakamura H."/>
            <person name="Mori M."/>
            <person name="Yoshida Y."/>
            <person name="Ohtoshi R."/>
            <person name="Malay A.D."/>
            <person name="Moran D.A.P."/>
            <person name="Tomita M."/>
            <person name="Numata K."/>
            <person name="Arakawa K."/>
        </authorList>
    </citation>
    <scope>NUCLEOTIDE SEQUENCE</scope>
</reference>
<gene>
    <name evidence="2" type="primary">AVEN_91504_1</name>
    <name evidence="2" type="ORF">TNCT_402441</name>
</gene>
<evidence type="ECO:0000256" key="1">
    <source>
        <dbReference type="SAM" id="SignalP"/>
    </source>
</evidence>
<comment type="caution">
    <text evidence="2">The sequence shown here is derived from an EMBL/GenBank/DDBJ whole genome shotgun (WGS) entry which is preliminary data.</text>
</comment>
<accession>A0A8X6G346</accession>
<name>A0A8X6G346_TRICU</name>
<evidence type="ECO:0000313" key="3">
    <source>
        <dbReference type="Proteomes" id="UP000887116"/>
    </source>
</evidence>
<sequence length="287" mass="31219">MEDLLKFLIFLGIVTFVNTNEEISKTSTSNTTRFHRVGRENYGPFSPSKVYGAIGEYKDDVKLDLKPSPYNGKPVPVNDFPSSEKYKGDNKYNDYSIPSYPHFANNYKGYPMYSSGFPSANTDQMLQMLMNIKSTGELAKPVDTGLLSKFGVDPKIATTAIIPLSIVAAAVAPVLMNIIMGGTSSPTISTTANNKEARSDVISLNIENLMESMSSLARAMDSDECILKSICKVACGQSAIPVSDHVKEAASKIAKIVQDDFLRQLQIKNLIDGIRQGNCSNICTSSG</sequence>
<organism evidence="2 3">
    <name type="scientific">Trichonephila clavata</name>
    <name type="common">Joro spider</name>
    <name type="synonym">Nephila clavata</name>
    <dbReference type="NCBI Taxonomy" id="2740835"/>
    <lineage>
        <taxon>Eukaryota</taxon>
        <taxon>Metazoa</taxon>
        <taxon>Ecdysozoa</taxon>
        <taxon>Arthropoda</taxon>
        <taxon>Chelicerata</taxon>
        <taxon>Arachnida</taxon>
        <taxon>Araneae</taxon>
        <taxon>Araneomorphae</taxon>
        <taxon>Entelegynae</taxon>
        <taxon>Araneoidea</taxon>
        <taxon>Nephilidae</taxon>
        <taxon>Trichonephila</taxon>
    </lineage>
</organism>
<dbReference type="AlphaFoldDB" id="A0A8X6G346"/>
<keyword evidence="3" id="KW-1185">Reference proteome</keyword>
<protein>
    <submittedName>
        <fullName evidence="2">Uncharacterized protein</fullName>
    </submittedName>
</protein>
<feature type="signal peptide" evidence="1">
    <location>
        <begin position="1"/>
        <end position="19"/>
    </location>
</feature>